<keyword evidence="6" id="KW-1185">Reference proteome</keyword>
<sequence>MNLLSTHRQGWTLVLKRLHPLLRKLPFFGHDSNNPLNWDIATTSGSSLRCVRDTLCFIASTVTVLLVLGTAPSCAQDLVEFTNGTTVQGEMLEIRKDAKEFNFKLHFGGQQVSRTFPYSDVHAVTLNGKRFVLTPKIVSEPNTSDTQASGLATKKQGNRTKAEVLQIIEKAGNTPPDWLASTAMNHPASLDLDWPLRSPGPWNESKNVGQYIWGRINPNVSRWKSGIKLVHQCMKRHQQDPLRLTRDMEKLGDMYFTLLQDYPRAAYWLQKSNSPIDKETGVFLAECYWRLGNDPMALEKLQGKRLHFNTIKLLGDMGEIDMALRVTDTYAKTNFFNEAFLNAGDALRGAGRYDEAIEYYQKVIDRNTARNAEYLKRFQARANGAIEAIELFDRADVSRVGDGTYTASSVGYNGQLEVEVKISDSQIQSVRVTKHTEKQFFAALTDTPNQIIANQSFRSVDGTSGATVTSQAIIHATARAMAKGVK</sequence>
<comment type="caution">
    <text evidence="5">The sequence shown here is derived from an EMBL/GenBank/DDBJ whole genome shotgun (WGS) entry which is preliminary data.</text>
</comment>
<dbReference type="EMBL" id="SJPJ01000001">
    <property type="protein sequence ID" value="TWT79433.1"/>
    <property type="molecule type" value="Genomic_DNA"/>
</dbReference>
<dbReference type="InterPro" id="IPR013105">
    <property type="entry name" value="TPR_2"/>
</dbReference>
<evidence type="ECO:0000259" key="4">
    <source>
        <dbReference type="SMART" id="SM00900"/>
    </source>
</evidence>
<feature type="repeat" description="TPR" evidence="3">
    <location>
        <begin position="337"/>
        <end position="370"/>
    </location>
</feature>
<dbReference type="GO" id="GO:0016020">
    <property type="term" value="C:membrane"/>
    <property type="evidence" value="ECO:0007669"/>
    <property type="project" value="InterPro"/>
</dbReference>
<dbReference type="Pfam" id="PF04205">
    <property type="entry name" value="FMN_bind"/>
    <property type="match status" value="1"/>
</dbReference>
<dbReference type="AlphaFoldDB" id="A0A5C5YY71"/>
<keyword evidence="2 3" id="KW-0802">TPR repeat</keyword>
<dbReference type="SMART" id="SM00900">
    <property type="entry name" value="FMN_bind"/>
    <property type="match status" value="1"/>
</dbReference>
<evidence type="ECO:0000256" key="1">
    <source>
        <dbReference type="ARBA" id="ARBA00022737"/>
    </source>
</evidence>
<evidence type="ECO:0000256" key="3">
    <source>
        <dbReference type="PROSITE-ProRule" id="PRU00339"/>
    </source>
</evidence>
<dbReference type="Proteomes" id="UP000315010">
    <property type="component" value="Unassembled WGS sequence"/>
</dbReference>
<keyword evidence="1" id="KW-0677">Repeat</keyword>
<dbReference type="OrthoDB" id="240053at2"/>
<evidence type="ECO:0000256" key="2">
    <source>
        <dbReference type="ARBA" id="ARBA00022803"/>
    </source>
</evidence>
<organism evidence="5 6">
    <name type="scientific">Novipirellula herctigrandis</name>
    <dbReference type="NCBI Taxonomy" id="2527986"/>
    <lineage>
        <taxon>Bacteria</taxon>
        <taxon>Pseudomonadati</taxon>
        <taxon>Planctomycetota</taxon>
        <taxon>Planctomycetia</taxon>
        <taxon>Pirellulales</taxon>
        <taxon>Pirellulaceae</taxon>
        <taxon>Novipirellula</taxon>
    </lineage>
</organism>
<dbReference type="SUPFAM" id="SSF81901">
    <property type="entry name" value="HCP-like"/>
    <property type="match status" value="1"/>
</dbReference>
<dbReference type="RefSeq" id="WP_146394652.1">
    <property type="nucleotide sequence ID" value="NZ_SJPJ01000001.1"/>
</dbReference>
<dbReference type="Gene3D" id="1.25.40.10">
    <property type="entry name" value="Tetratricopeptide repeat domain"/>
    <property type="match status" value="1"/>
</dbReference>
<gene>
    <name evidence="5" type="ORF">CA13_08340</name>
</gene>
<dbReference type="InterPro" id="IPR019734">
    <property type="entry name" value="TPR_rpt"/>
</dbReference>
<reference evidence="5 6" key="1">
    <citation type="submission" date="2019-02" db="EMBL/GenBank/DDBJ databases">
        <title>Deep-cultivation of Planctomycetes and their phenomic and genomic characterization uncovers novel biology.</title>
        <authorList>
            <person name="Wiegand S."/>
            <person name="Jogler M."/>
            <person name="Boedeker C."/>
            <person name="Pinto D."/>
            <person name="Vollmers J."/>
            <person name="Rivas-Marin E."/>
            <person name="Kohn T."/>
            <person name="Peeters S.H."/>
            <person name="Heuer A."/>
            <person name="Rast P."/>
            <person name="Oberbeckmann S."/>
            <person name="Bunk B."/>
            <person name="Jeske O."/>
            <person name="Meyerdierks A."/>
            <person name="Storesund J.E."/>
            <person name="Kallscheuer N."/>
            <person name="Luecker S."/>
            <person name="Lage O.M."/>
            <person name="Pohl T."/>
            <person name="Merkel B.J."/>
            <person name="Hornburger P."/>
            <person name="Mueller R.-W."/>
            <person name="Bruemmer F."/>
            <person name="Labrenz M."/>
            <person name="Spormann A.M."/>
            <person name="Op Den Camp H."/>
            <person name="Overmann J."/>
            <person name="Amann R."/>
            <person name="Jetten M.S.M."/>
            <person name="Mascher T."/>
            <person name="Medema M.H."/>
            <person name="Devos D.P."/>
            <person name="Kaster A.-K."/>
            <person name="Ovreas L."/>
            <person name="Rohde M."/>
            <person name="Galperin M.Y."/>
            <person name="Jogler C."/>
        </authorList>
    </citation>
    <scope>NUCLEOTIDE SEQUENCE [LARGE SCALE GENOMIC DNA]</scope>
    <source>
        <strain evidence="5 6">CA13</strain>
    </source>
</reference>
<evidence type="ECO:0000313" key="5">
    <source>
        <dbReference type="EMBL" id="TWT79433.1"/>
    </source>
</evidence>
<dbReference type="Pfam" id="PF07719">
    <property type="entry name" value="TPR_2"/>
    <property type="match status" value="1"/>
</dbReference>
<accession>A0A5C5YY71</accession>
<dbReference type="InterPro" id="IPR007329">
    <property type="entry name" value="FMN-bd"/>
</dbReference>
<protein>
    <submittedName>
        <fullName evidence="5">FMN-binding domain protein</fullName>
    </submittedName>
</protein>
<dbReference type="InterPro" id="IPR011990">
    <property type="entry name" value="TPR-like_helical_dom_sf"/>
</dbReference>
<feature type="domain" description="FMN-binding" evidence="4">
    <location>
        <begin position="411"/>
        <end position="484"/>
    </location>
</feature>
<dbReference type="GO" id="GO:0010181">
    <property type="term" value="F:FMN binding"/>
    <property type="evidence" value="ECO:0007669"/>
    <property type="project" value="InterPro"/>
</dbReference>
<evidence type="ECO:0000313" key="6">
    <source>
        <dbReference type="Proteomes" id="UP000315010"/>
    </source>
</evidence>
<dbReference type="PROSITE" id="PS50005">
    <property type="entry name" value="TPR"/>
    <property type="match status" value="1"/>
</dbReference>
<dbReference type="Gene3D" id="3.90.1010.20">
    <property type="match status" value="1"/>
</dbReference>
<proteinExistence type="predicted"/>
<name>A0A5C5YY71_9BACT</name>